<reference evidence="1" key="1">
    <citation type="submission" date="2021-03" db="EMBL/GenBank/DDBJ databases">
        <title>Draft genome sequence of rust myrtle Austropuccinia psidii MF-1, a brazilian biotype.</title>
        <authorList>
            <person name="Quecine M.C."/>
            <person name="Pachon D.M.R."/>
            <person name="Bonatelli M.L."/>
            <person name="Correr F.H."/>
            <person name="Franceschini L.M."/>
            <person name="Leite T.F."/>
            <person name="Margarido G.R.A."/>
            <person name="Almeida C.A."/>
            <person name="Ferrarezi J.A."/>
            <person name="Labate C.A."/>
        </authorList>
    </citation>
    <scope>NUCLEOTIDE SEQUENCE</scope>
    <source>
        <strain evidence="1">MF-1</strain>
    </source>
</reference>
<name>A0A9Q3D545_9BASI</name>
<accession>A0A9Q3D545</accession>
<keyword evidence="2" id="KW-1185">Reference proteome</keyword>
<organism evidence="1 2">
    <name type="scientific">Austropuccinia psidii MF-1</name>
    <dbReference type="NCBI Taxonomy" id="1389203"/>
    <lineage>
        <taxon>Eukaryota</taxon>
        <taxon>Fungi</taxon>
        <taxon>Dikarya</taxon>
        <taxon>Basidiomycota</taxon>
        <taxon>Pucciniomycotina</taxon>
        <taxon>Pucciniomycetes</taxon>
        <taxon>Pucciniales</taxon>
        <taxon>Sphaerophragmiaceae</taxon>
        <taxon>Austropuccinia</taxon>
    </lineage>
</organism>
<proteinExistence type="predicted"/>
<comment type="caution">
    <text evidence="1">The sequence shown here is derived from an EMBL/GenBank/DDBJ whole genome shotgun (WGS) entry which is preliminary data.</text>
</comment>
<dbReference type="AlphaFoldDB" id="A0A9Q3D545"/>
<protein>
    <submittedName>
        <fullName evidence="1">Uncharacterized protein</fullName>
    </submittedName>
</protein>
<dbReference type="EMBL" id="AVOT02012633">
    <property type="protein sequence ID" value="MBW0494548.1"/>
    <property type="molecule type" value="Genomic_DNA"/>
</dbReference>
<gene>
    <name evidence="1" type="ORF">O181_034263</name>
</gene>
<dbReference type="Proteomes" id="UP000765509">
    <property type="component" value="Unassembled WGS sequence"/>
</dbReference>
<evidence type="ECO:0000313" key="2">
    <source>
        <dbReference type="Proteomes" id="UP000765509"/>
    </source>
</evidence>
<evidence type="ECO:0000313" key="1">
    <source>
        <dbReference type="EMBL" id="MBW0494548.1"/>
    </source>
</evidence>
<sequence length="194" mass="21310">MSSEGPPLSTSPKHVICSAWLRCLPMFWQMLRFCSHKNDLAIAQWGAFDIVTSIAQQLYNSTVQPLSMSIMTSMQTCAIVTNLNFLVCGCCTLYALSGVSPASAPPCQTARVMLANKHTRNAHLLCDHSDHLTRGVPSQDSFVLKNDESIPKQEWIPGTQTSRGELFQKIPPVPSSIILYTPPPRPPSSGHFTP</sequence>